<evidence type="ECO:0000256" key="2">
    <source>
        <dbReference type="ARBA" id="ARBA00023008"/>
    </source>
</evidence>
<dbReference type="EMBL" id="CAFABA010000263">
    <property type="protein sequence ID" value="CAB4836918.1"/>
    <property type="molecule type" value="Genomic_DNA"/>
</dbReference>
<keyword evidence="1" id="KW-0479">Metal-binding</keyword>
<dbReference type="GO" id="GO:0009055">
    <property type="term" value="F:electron transfer activity"/>
    <property type="evidence" value="ECO:0007669"/>
    <property type="project" value="InterPro"/>
</dbReference>
<dbReference type="PROSITE" id="PS00079">
    <property type="entry name" value="MULTICOPPER_OXIDASE1"/>
    <property type="match status" value="1"/>
</dbReference>
<feature type="domain" description="Blue (type 1) copper" evidence="3">
    <location>
        <begin position="46"/>
        <end position="128"/>
    </location>
</feature>
<dbReference type="CDD" id="cd00920">
    <property type="entry name" value="Cupredoxin"/>
    <property type="match status" value="1"/>
</dbReference>
<organism evidence="5">
    <name type="scientific">freshwater metagenome</name>
    <dbReference type="NCBI Taxonomy" id="449393"/>
    <lineage>
        <taxon>unclassified sequences</taxon>
        <taxon>metagenomes</taxon>
        <taxon>ecological metagenomes</taxon>
    </lineage>
</organism>
<dbReference type="InterPro" id="IPR000923">
    <property type="entry name" value="BlueCu_1"/>
</dbReference>
<keyword evidence="2" id="KW-0186">Copper</keyword>
<reference evidence="5" key="1">
    <citation type="submission" date="2020-05" db="EMBL/GenBank/DDBJ databases">
        <authorList>
            <person name="Chiriac C."/>
            <person name="Salcher M."/>
            <person name="Ghai R."/>
            <person name="Kavagutti S V."/>
        </authorList>
    </citation>
    <scope>NUCLEOTIDE SEQUENCE</scope>
</reference>
<evidence type="ECO:0000313" key="6">
    <source>
        <dbReference type="EMBL" id="CAB4929666.1"/>
    </source>
</evidence>
<dbReference type="AlphaFoldDB" id="A0A6J7AXA6"/>
<dbReference type="EMBL" id="CAFBMH010000133">
    <property type="protein sequence ID" value="CAB4929666.1"/>
    <property type="molecule type" value="Genomic_DNA"/>
</dbReference>
<evidence type="ECO:0000313" key="4">
    <source>
        <dbReference type="EMBL" id="CAB4774774.1"/>
    </source>
</evidence>
<dbReference type="PROSITE" id="PS51257">
    <property type="entry name" value="PROKAR_LIPOPROTEIN"/>
    <property type="match status" value="1"/>
</dbReference>
<protein>
    <submittedName>
        <fullName evidence="5">Unannotated protein</fullName>
    </submittedName>
</protein>
<dbReference type="Gene3D" id="2.60.40.420">
    <property type="entry name" value="Cupredoxins - blue copper proteins"/>
    <property type="match status" value="1"/>
</dbReference>
<dbReference type="EMBL" id="CAEZYR010000216">
    <property type="protein sequence ID" value="CAB4774774.1"/>
    <property type="molecule type" value="Genomic_DNA"/>
</dbReference>
<dbReference type="EMBL" id="CAFBOS010000290">
    <property type="protein sequence ID" value="CAB5025368.1"/>
    <property type="molecule type" value="Genomic_DNA"/>
</dbReference>
<dbReference type="Pfam" id="PF00127">
    <property type="entry name" value="Copper-bind"/>
    <property type="match status" value="1"/>
</dbReference>
<evidence type="ECO:0000313" key="5">
    <source>
        <dbReference type="EMBL" id="CAB4836918.1"/>
    </source>
</evidence>
<proteinExistence type="predicted"/>
<dbReference type="InterPro" id="IPR008972">
    <property type="entry name" value="Cupredoxin"/>
</dbReference>
<dbReference type="SUPFAM" id="SSF49503">
    <property type="entry name" value="Cupredoxins"/>
    <property type="match status" value="1"/>
</dbReference>
<name>A0A6J7AXA6_9ZZZZ</name>
<sequence>MRRSVRAGLVAVSMSTVVIAGCGGSSGSDSGSTDGATPPDVVAKGDDALKFDQARYAATAGSVEIELVNSGSQPHSLLIEKVSGFKKLSVSGKGDIDRGTATLEPGTYTIYCDVVGHRGAGMEAKLIIS</sequence>
<dbReference type="InterPro" id="IPR033138">
    <property type="entry name" value="Cu_oxidase_CS"/>
</dbReference>
<evidence type="ECO:0000313" key="7">
    <source>
        <dbReference type="EMBL" id="CAB5025368.1"/>
    </source>
</evidence>
<gene>
    <name evidence="4" type="ORF">UFOPK2754_03298</name>
    <name evidence="5" type="ORF">UFOPK3139_03364</name>
    <name evidence="6" type="ORF">UFOPK3543_02583</name>
    <name evidence="7" type="ORF">UFOPK3967_03016</name>
</gene>
<evidence type="ECO:0000259" key="3">
    <source>
        <dbReference type="Pfam" id="PF00127"/>
    </source>
</evidence>
<dbReference type="GO" id="GO:0005507">
    <property type="term" value="F:copper ion binding"/>
    <property type="evidence" value="ECO:0007669"/>
    <property type="project" value="InterPro"/>
</dbReference>
<accession>A0A6J7AXA6</accession>
<evidence type="ECO:0000256" key="1">
    <source>
        <dbReference type="ARBA" id="ARBA00022723"/>
    </source>
</evidence>